<gene>
    <name evidence="1" type="ORF">MYMAC_001907</name>
</gene>
<accession>A0A250JR60</accession>
<dbReference type="EMBL" id="CP022203">
    <property type="protein sequence ID" value="ATB46315.1"/>
    <property type="molecule type" value="Genomic_DNA"/>
</dbReference>
<dbReference type="RefSeq" id="WP_095957871.1">
    <property type="nucleotide sequence ID" value="NZ_CP022203.1"/>
</dbReference>
<sequence length="257" mass="29103">MADIVSCPSGLTGRIRGMKVREERVLADRKLAKSGGQVDELLSACWEETQEAGPYAFADGKVDWGQVLQGDRFFALLRVRVLTYGPDYVFAVPCQNAACRVRIDWELDLTQLPVRALSDASRAAFMAGNRFETTLPDAGKRVRFKLLTGEDERRLPQLQRAAPEKLLSSVLAYRVLDVDGVDARDKRRFLEDLSLRDADFLVDEFDRVDCGVDTTLEVECPECFMRQEVELPFDRGFFLPGKQRTTRRRERSTSSLA</sequence>
<evidence type="ECO:0000313" key="2">
    <source>
        <dbReference type="Proteomes" id="UP000217343"/>
    </source>
</evidence>
<keyword evidence="2" id="KW-1185">Reference proteome</keyword>
<evidence type="ECO:0000313" key="1">
    <source>
        <dbReference type="EMBL" id="ATB46315.1"/>
    </source>
</evidence>
<proteinExistence type="predicted"/>
<protein>
    <submittedName>
        <fullName evidence="1">Uncharacterized protein</fullName>
    </submittedName>
</protein>
<organism evidence="1 2">
    <name type="scientific">Corallococcus macrosporus DSM 14697</name>
    <dbReference type="NCBI Taxonomy" id="1189310"/>
    <lineage>
        <taxon>Bacteria</taxon>
        <taxon>Pseudomonadati</taxon>
        <taxon>Myxococcota</taxon>
        <taxon>Myxococcia</taxon>
        <taxon>Myxococcales</taxon>
        <taxon>Cystobacterineae</taxon>
        <taxon>Myxococcaceae</taxon>
        <taxon>Corallococcus</taxon>
    </lineage>
</organism>
<dbReference type="KEGG" id="mmas:MYMAC_001907"/>
<name>A0A250JR60_9BACT</name>
<reference evidence="1 2" key="1">
    <citation type="submission" date="2017-06" db="EMBL/GenBank/DDBJ databases">
        <title>Sequencing and comparative analysis of myxobacterial genomes.</title>
        <authorList>
            <person name="Rupp O."/>
            <person name="Goesmann A."/>
            <person name="Sogaard-Andersen L."/>
        </authorList>
    </citation>
    <scope>NUCLEOTIDE SEQUENCE [LARGE SCALE GENOMIC DNA]</scope>
    <source>
        <strain evidence="1 2">DSM 14697</strain>
    </source>
</reference>
<dbReference type="AlphaFoldDB" id="A0A250JR60"/>
<dbReference type="OrthoDB" id="1550310at2"/>
<dbReference type="Proteomes" id="UP000217343">
    <property type="component" value="Chromosome"/>
</dbReference>